<dbReference type="PATRIC" id="fig|43658.6.peg.2700"/>
<evidence type="ECO:0000313" key="2">
    <source>
        <dbReference type="Proteomes" id="UP000036850"/>
    </source>
</evidence>
<evidence type="ECO:0000313" key="1">
    <source>
        <dbReference type="EMBL" id="KNC65632.1"/>
    </source>
</evidence>
<organism evidence="1 2">
    <name type="scientific">Pseudoalteromonas rubra</name>
    <dbReference type="NCBI Taxonomy" id="43658"/>
    <lineage>
        <taxon>Bacteria</taxon>
        <taxon>Pseudomonadati</taxon>
        <taxon>Pseudomonadota</taxon>
        <taxon>Gammaproteobacteria</taxon>
        <taxon>Alteromonadales</taxon>
        <taxon>Pseudoalteromonadaceae</taxon>
        <taxon>Pseudoalteromonas</taxon>
    </lineage>
</organism>
<dbReference type="EMBL" id="LFZX01000250">
    <property type="protein sequence ID" value="KNC65632.1"/>
    <property type="molecule type" value="Genomic_DNA"/>
</dbReference>
<proteinExistence type="predicted"/>
<gene>
    <name evidence="1" type="ORF">AC626_21840</name>
</gene>
<comment type="caution">
    <text evidence="1">The sequence shown here is derived from an EMBL/GenBank/DDBJ whole genome shotgun (WGS) entry which is preliminary data.</text>
</comment>
<name>A0A0L0EME8_9GAMM</name>
<dbReference type="AlphaFoldDB" id="A0A0L0EME8"/>
<accession>A0A0L0EME8</accession>
<protein>
    <submittedName>
        <fullName evidence="1">Uncharacterized protein</fullName>
    </submittedName>
</protein>
<reference evidence="2" key="1">
    <citation type="submission" date="2015-07" db="EMBL/GenBank/DDBJ databases">
        <title>Draft genome sequence of a Pseudoalteromonas rubra strain, OCN096, isolated from Kaneohe Bay, Oahu, Hawaii.</title>
        <authorList>
            <person name="Beurmann S."/>
            <person name="Ushijima B."/>
            <person name="Belcaid M."/>
            <person name="Callahan S.M."/>
            <person name="Aeby G.S."/>
        </authorList>
    </citation>
    <scope>NUCLEOTIDE SEQUENCE [LARGE SCALE GENOMIC DNA]</scope>
    <source>
        <strain evidence="2">OCN096</strain>
    </source>
</reference>
<sequence length="60" mass="6832">MPLKKLRSRDNLLSDYVVHRLPAKSKRKISKEVNHVTQLTPITSAARFQKSVTNWAAVTT</sequence>
<dbReference type="Proteomes" id="UP000036850">
    <property type="component" value="Unassembled WGS sequence"/>
</dbReference>